<reference evidence="2" key="1">
    <citation type="journal article" date="2019" name="Int. J. Syst. Evol. Microbiol.">
        <title>The Global Catalogue of Microorganisms (GCM) 10K type strain sequencing project: providing services to taxonomists for standard genome sequencing and annotation.</title>
        <authorList>
            <consortium name="The Broad Institute Genomics Platform"/>
            <consortium name="The Broad Institute Genome Sequencing Center for Infectious Disease"/>
            <person name="Wu L."/>
            <person name="Ma J."/>
        </authorList>
    </citation>
    <scope>NUCLEOTIDE SEQUENCE [LARGE SCALE GENOMIC DNA]</scope>
    <source>
        <strain evidence="2">KCTC 42143</strain>
    </source>
</reference>
<accession>A0ABW4NLF3</accession>
<name>A0ABW4NLF3_9LACT</name>
<dbReference type="Gene3D" id="3.40.50.11250">
    <property type="entry name" value="Protein of unknown function DUF3013"/>
    <property type="match status" value="1"/>
</dbReference>
<dbReference type="RefSeq" id="WP_058918537.1">
    <property type="nucleotide sequence ID" value="NZ_JBHSQC010000016.1"/>
</dbReference>
<protein>
    <submittedName>
        <fullName evidence="1">DUF3013 family protein</fullName>
    </submittedName>
</protein>
<evidence type="ECO:0000313" key="2">
    <source>
        <dbReference type="Proteomes" id="UP001597285"/>
    </source>
</evidence>
<dbReference type="EMBL" id="JBHUFF010000003">
    <property type="protein sequence ID" value="MFD1798372.1"/>
    <property type="molecule type" value="Genomic_DNA"/>
</dbReference>
<dbReference type="InterPro" id="IPR021380">
    <property type="entry name" value="DUF3013"/>
</dbReference>
<dbReference type="Proteomes" id="UP001597285">
    <property type="component" value="Unassembled WGS sequence"/>
</dbReference>
<proteinExistence type="predicted"/>
<gene>
    <name evidence="1" type="ORF">ACFSBK_00645</name>
</gene>
<organism evidence="1 2">
    <name type="scientific">Carnobacterium antarcticum</name>
    <dbReference type="NCBI Taxonomy" id="2126436"/>
    <lineage>
        <taxon>Bacteria</taxon>
        <taxon>Bacillati</taxon>
        <taxon>Bacillota</taxon>
        <taxon>Bacilli</taxon>
        <taxon>Lactobacillales</taxon>
        <taxon>Carnobacteriaceae</taxon>
        <taxon>Carnobacterium</taxon>
    </lineage>
</organism>
<keyword evidence="2" id="KW-1185">Reference proteome</keyword>
<comment type="caution">
    <text evidence="1">The sequence shown here is derived from an EMBL/GenBank/DDBJ whole genome shotgun (WGS) entry which is preliminary data.</text>
</comment>
<evidence type="ECO:0000313" key="1">
    <source>
        <dbReference type="EMBL" id="MFD1798372.1"/>
    </source>
</evidence>
<dbReference type="Pfam" id="PF11217">
    <property type="entry name" value="DUF3013"/>
    <property type="match status" value="1"/>
</dbReference>
<sequence length="163" mass="19239">MAKKDIIDYLETIMEESHLEFDWSTQWNKRQHIIEVFFTIYAETEPDLVIQDIEGTVNKENIIQFEDAICFFDPTKSKIIPENYLAALPFDLKKGIEKGFLDAVIKMLRIVVTEGQSDLLDFATDPEIETFELHWNELNFETTIQTAKDTNRYDMDRVEYPKF</sequence>